<proteinExistence type="predicted"/>
<evidence type="ECO:0000313" key="3">
    <source>
        <dbReference type="Proteomes" id="UP000799436"/>
    </source>
</evidence>
<name>A0A6G1LK19_9PEZI</name>
<reference evidence="2" key="1">
    <citation type="journal article" date="2020" name="Stud. Mycol.">
        <title>101 Dothideomycetes genomes: a test case for predicting lifestyles and emergence of pathogens.</title>
        <authorList>
            <person name="Haridas S."/>
            <person name="Albert R."/>
            <person name="Binder M."/>
            <person name="Bloem J."/>
            <person name="Labutti K."/>
            <person name="Salamov A."/>
            <person name="Andreopoulos B."/>
            <person name="Baker S."/>
            <person name="Barry K."/>
            <person name="Bills G."/>
            <person name="Bluhm B."/>
            <person name="Cannon C."/>
            <person name="Castanera R."/>
            <person name="Culley D."/>
            <person name="Daum C."/>
            <person name="Ezra D."/>
            <person name="Gonzalez J."/>
            <person name="Henrissat B."/>
            <person name="Kuo A."/>
            <person name="Liang C."/>
            <person name="Lipzen A."/>
            <person name="Lutzoni F."/>
            <person name="Magnuson J."/>
            <person name="Mondo S."/>
            <person name="Nolan M."/>
            <person name="Ohm R."/>
            <person name="Pangilinan J."/>
            <person name="Park H.-J."/>
            <person name="Ramirez L."/>
            <person name="Alfaro M."/>
            <person name="Sun H."/>
            <person name="Tritt A."/>
            <person name="Yoshinaga Y."/>
            <person name="Zwiers L.-H."/>
            <person name="Turgeon B."/>
            <person name="Goodwin S."/>
            <person name="Spatafora J."/>
            <person name="Crous P."/>
            <person name="Grigoriev I."/>
        </authorList>
    </citation>
    <scope>NUCLEOTIDE SEQUENCE</scope>
    <source>
        <strain evidence="2">CBS 116005</strain>
    </source>
</reference>
<gene>
    <name evidence="2" type="ORF">EJ03DRAFT_150368</name>
</gene>
<feature type="region of interest" description="Disordered" evidence="1">
    <location>
        <begin position="110"/>
        <end position="131"/>
    </location>
</feature>
<evidence type="ECO:0000313" key="2">
    <source>
        <dbReference type="EMBL" id="KAF2772960.1"/>
    </source>
</evidence>
<protein>
    <submittedName>
        <fullName evidence="2">Uncharacterized protein</fullName>
    </submittedName>
</protein>
<feature type="compositionally biased region" description="Polar residues" evidence="1">
    <location>
        <begin position="117"/>
        <end position="129"/>
    </location>
</feature>
<dbReference type="AlphaFoldDB" id="A0A6G1LK19"/>
<dbReference type="EMBL" id="ML995812">
    <property type="protein sequence ID" value="KAF2772960.1"/>
    <property type="molecule type" value="Genomic_DNA"/>
</dbReference>
<sequence>MLQKRVLHKRRKTTEFAEVPLHLFASPISLHVSLLHISSSLSRLCEISATSPRLVASLLSRSASRSQGQPGYLTISHRRDGVNSCRTTSQHSLLPWHYWQLMRCHPASRGASGPAYRSSSPSPDETSAGQRPLKVMQLCARICKNGDTFTPDPI</sequence>
<keyword evidence="3" id="KW-1185">Reference proteome</keyword>
<organism evidence="2 3">
    <name type="scientific">Teratosphaeria nubilosa</name>
    <dbReference type="NCBI Taxonomy" id="161662"/>
    <lineage>
        <taxon>Eukaryota</taxon>
        <taxon>Fungi</taxon>
        <taxon>Dikarya</taxon>
        <taxon>Ascomycota</taxon>
        <taxon>Pezizomycotina</taxon>
        <taxon>Dothideomycetes</taxon>
        <taxon>Dothideomycetidae</taxon>
        <taxon>Mycosphaerellales</taxon>
        <taxon>Teratosphaeriaceae</taxon>
        <taxon>Teratosphaeria</taxon>
    </lineage>
</organism>
<evidence type="ECO:0000256" key="1">
    <source>
        <dbReference type="SAM" id="MobiDB-lite"/>
    </source>
</evidence>
<dbReference type="Proteomes" id="UP000799436">
    <property type="component" value="Unassembled WGS sequence"/>
</dbReference>
<accession>A0A6G1LK19</accession>